<dbReference type="GO" id="GO:0005975">
    <property type="term" value="P:carbohydrate metabolic process"/>
    <property type="evidence" value="ECO:0007669"/>
    <property type="project" value="InterPro"/>
</dbReference>
<dbReference type="GO" id="GO:0016773">
    <property type="term" value="F:phosphotransferase activity, alcohol group as acceptor"/>
    <property type="evidence" value="ECO:0007669"/>
    <property type="project" value="InterPro"/>
</dbReference>
<evidence type="ECO:0000256" key="5">
    <source>
        <dbReference type="ARBA" id="ARBA00022840"/>
    </source>
</evidence>
<dbReference type="Proteomes" id="UP000315525">
    <property type="component" value="Unassembled WGS sequence"/>
</dbReference>
<dbReference type="InterPro" id="IPR004821">
    <property type="entry name" value="Cyt_trans-like"/>
</dbReference>
<name>A0A523UTB7_UNCT6</name>
<accession>A0A523UTB7</accession>
<gene>
    <name evidence="9" type="primary">rfaE2</name>
    <name evidence="9" type="ORF">E3J62_06295</name>
</gene>
<evidence type="ECO:0000313" key="10">
    <source>
        <dbReference type="Proteomes" id="UP000315525"/>
    </source>
</evidence>
<protein>
    <recommendedName>
        <fullName evidence="1">D-glycero-beta-D-manno-heptose 1-phosphate adenylyltransferase</fullName>
        <ecNumber evidence="1">2.7.7.70</ecNumber>
    </recommendedName>
</protein>
<reference evidence="9 10" key="1">
    <citation type="submission" date="2019-03" db="EMBL/GenBank/DDBJ databases">
        <title>Metabolic potential of uncultured bacteria and archaea associated with petroleum seepage in deep-sea sediments.</title>
        <authorList>
            <person name="Dong X."/>
            <person name="Hubert C."/>
        </authorList>
    </citation>
    <scope>NUCLEOTIDE SEQUENCE [LARGE SCALE GENOMIC DNA]</scope>
    <source>
        <strain evidence="9">E44_bin18</strain>
    </source>
</reference>
<sequence>MVGQVVSQEEIVKVRQKAKEDGKRVVFTNGCFDILHRGHVEYLRAAGELGDMLIVGVNTDSSTKKIKGDERPIVPLEDRMAVLASLKCVDYVTSFDDETPSELIELLVPDVLAKGGDWKIDEVVGRDTVEKVGGKVVTIDLLEGRSTRDIIGRIVEKYCRES</sequence>
<dbReference type="SUPFAM" id="SSF52374">
    <property type="entry name" value="Nucleotidylyl transferase"/>
    <property type="match status" value="1"/>
</dbReference>
<keyword evidence="3 9" id="KW-0548">Nucleotidyltransferase</keyword>
<keyword evidence="2 9" id="KW-0808">Transferase</keyword>
<evidence type="ECO:0000256" key="4">
    <source>
        <dbReference type="ARBA" id="ARBA00022741"/>
    </source>
</evidence>
<keyword evidence="5" id="KW-0067">ATP-binding</keyword>
<dbReference type="Pfam" id="PF01467">
    <property type="entry name" value="CTP_transf_like"/>
    <property type="match status" value="1"/>
</dbReference>
<evidence type="ECO:0000256" key="6">
    <source>
        <dbReference type="ARBA" id="ARBA00023277"/>
    </source>
</evidence>
<keyword evidence="6" id="KW-0119">Carbohydrate metabolism</keyword>
<dbReference type="PANTHER" id="PTHR43793">
    <property type="entry name" value="FAD SYNTHASE"/>
    <property type="match status" value="1"/>
</dbReference>
<dbReference type="NCBIfam" id="TIGR00125">
    <property type="entry name" value="cyt_tran_rel"/>
    <property type="match status" value="1"/>
</dbReference>
<evidence type="ECO:0000259" key="8">
    <source>
        <dbReference type="Pfam" id="PF01467"/>
    </source>
</evidence>
<keyword evidence="4" id="KW-0547">Nucleotide-binding</keyword>
<dbReference type="InterPro" id="IPR011914">
    <property type="entry name" value="RfaE_dom_II"/>
</dbReference>
<dbReference type="EC" id="2.7.7.70" evidence="1"/>
<dbReference type="GO" id="GO:0005524">
    <property type="term" value="F:ATP binding"/>
    <property type="evidence" value="ECO:0007669"/>
    <property type="project" value="UniProtKB-KW"/>
</dbReference>
<comment type="catalytic activity">
    <reaction evidence="7">
        <text>D-glycero-beta-D-manno-heptose 1-phosphate + ATP + H(+) = ADP-D-glycero-beta-D-manno-heptose + diphosphate</text>
        <dbReference type="Rhea" id="RHEA:27465"/>
        <dbReference type="ChEBI" id="CHEBI:15378"/>
        <dbReference type="ChEBI" id="CHEBI:30616"/>
        <dbReference type="ChEBI" id="CHEBI:33019"/>
        <dbReference type="ChEBI" id="CHEBI:59967"/>
        <dbReference type="ChEBI" id="CHEBI:61593"/>
        <dbReference type="EC" id="2.7.7.70"/>
    </reaction>
</comment>
<dbReference type="EMBL" id="SOJN01000075">
    <property type="protein sequence ID" value="TET45778.1"/>
    <property type="molecule type" value="Genomic_DNA"/>
</dbReference>
<evidence type="ECO:0000256" key="3">
    <source>
        <dbReference type="ARBA" id="ARBA00022695"/>
    </source>
</evidence>
<comment type="caution">
    <text evidence="9">The sequence shown here is derived from an EMBL/GenBank/DDBJ whole genome shotgun (WGS) entry which is preliminary data.</text>
</comment>
<evidence type="ECO:0000256" key="1">
    <source>
        <dbReference type="ARBA" id="ARBA00012519"/>
    </source>
</evidence>
<dbReference type="InterPro" id="IPR014729">
    <property type="entry name" value="Rossmann-like_a/b/a_fold"/>
</dbReference>
<dbReference type="AlphaFoldDB" id="A0A523UTB7"/>
<dbReference type="GO" id="GO:0016779">
    <property type="term" value="F:nucleotidyltransferase activity"/>
    <property type="evidence" value="ECO:0007669"/>
    <property type="project" value="UniProtKB-KW"/>
</dbReference>
<evidence type="ECO:0000256" key="7">
    <source>
        <dbReference type="ARBA" id="ARBA00047428"/>
    </source>
</evidence>
<evidence type="ECO:0000256" key="2">
    <source>
        <dbReference type="ARBA" id="ARBA00022679"/>
    </source>
</evidence>
<dbReference type="NCBIfam" id="TIGR02199">
    <property type="entry name" value="rfaE_dom_II"/>
    <property type="match status" value="1"/>
</dbReference>
<feature type="domain" description="Cytidyltransferase-like" evidence="8">
    <location>
        <begin position="27"/>
        <end position="121"/>
    </location>
</feature>
<organism evidence="9 10">
    <name type="scientific">candidate division TA06 bacterium</name>
    <dbReference type="NCBI Taxonomy" id="2250710"/>
    <lineage>
        <taxon>Bacteria</taxon>
        <taxon>Bacteria division TA06</taxon>
    </lineage>
</organism>
<dbReference type="PANTHER" id="PTHR43793:SF2">
    <property type="entry name" value="BIFUNCTIONAL PROTEIN HLDE"/>
    <property type="match status" value="1"/>
</dbReference>
<proteinExistence type="predicted"/>
<dbReference type="InterPro" id="IPR050385">
    <property type="entry name" value="Archaeal_FAD_synthase"/>
</dbReference>
<dbReference type="Gene3D" id="3.40.50.620">
    <property type="entry name" value="HUPs"/>
    <property type="match status" value="1"/>
</dbReference>
<evidence type="ECO:0000313" key="9">
    <source>
        <dbReference type="EMBL" id="TET45778.1"/>
    </source>
</evidence>